<reference evidence="4 5" key="1">
    <citation type="submission" date="2024-04" db="EMBL/GenBank/DDBJ databases">
        <authorList>
            <person name="Fracassetti M."/>
        </authorList>
    </citation>
    <scope>NUCLEOTIDE SEQUENCE [LARGE SCALE GENOMIC DNA]</scope>
</reference>
<evidence type="ECO:0000256" key="2">
    <source>
        <dbReference type="SAM" id="MobiDB-lite"/>
    </source>
</evidence>
<proteinExistence type="predicted"/>
<keyword evidence="1" id="KW-0064">Aspartyl protease</keyword>
<dbReference type="Pfam" id="PF07727">
    <property type="entry name" value="RVT_2"/>
    <property type="match status" value="1"/>
</dbReference>
<dbReference type="PANTHER" id="PTHR47481:SF43">
    <property type="entry name" value="RETROTRANSPOSON COPIA-LIKE N-TERMINAL DOMAIN-CONTAINING PROTEIN"/>
    <property type="match status" value="1"/>
</dbReference>
<dbReference type="Pfam" id="PF25597">
    <property type="entry name" value="SH3_retrovirus"/>
    <property type="match status" value="1"/>
</dbReference>
<dbReference type="SUPFAM" id="SSF53098">
    <property type="entry name" value="Ribonuclease H-like"/>
    <property type="match status" value="1"/>
</dbReference>
<evidence type="ECO:0000256" key="1">
    <source>
        <dbReference type="ARBA" id="ARBA00022750"/>
    </source>
</evidence>
<dbReference type="Pfam" id="PF00665">
    <property type="entry name" value="rve"/>
    <property type="match status" value="1"/>
</dbReference>
<dbReference type="InterPro" id="IPR013103">
    <property type="entry name" value="RVT_2"/>
</dbReference>
<evidence type="ECO:0000313" key="5">
    <source>
        <dbReference type="Proteomes" id="UP001497516"/>
    </source>
</evidence>
<dbReference type="InterPro" id="IPR025724">
    <property type="entry name" value="GAG-pre-integrase_dom"/>
</dbReference>
<name>A0AAV2G2Q5_9ROSI</name>
<feature type="region of interest" description="Disordered" evidence="2">
    <location>
        <begin position="775"/>
        <end position="830"/>
    </location>
</feature>
<feature type="compositionally biased region" description="Low complexity" evidence="2">
    <location>
        <begin position="803"/>
        <end position="814"/>
    </location>
</feature>
<dbReference type="InterPro" id="IPR054722">
    <property type="entry name" value="PolX-like_BBD"/>
</dbReference>
<protein>
    <recommendedName>
        <fullName evidence="3">Integrase catalytic domain-containing protein</fullName>
    </recommendedName>
</protein>
<dbReference type="InterPro" id="IPR001584">
    <property type="entry name" value="Integrase_cat-core"/>
</dbReference>
<dbReference type="Pfam" id="PF13976">
    <property type="entry name" value="gag_pre-integrs"/>
    <property type="match status" value="1"/>
</dbReference>
<evidence type="ECO:0000313" key="4">
    <source>
        <dbReference type="EMBL" id="CAL1403910.1"/>
    </source>
</evidence>
<dbReference type="InterPro" id="IPR012337">
    <property type="entry name" value="RNaseH-like_sf"/>
</dbReference>
<dbReference type="Gene3D" id="3.30.420.10">
    <property type="entry name" value="Ribonuclease H-like superfamily/Ribonuclease H"/>
    <property type="match status" value="1"/>
</dbReference>
<dbReference type="Pfam" id="PF14223">
    <property type="entry name" value="Retrotran_gag_2"/>
    <property type="match status" value="1"/>
</dbReference>
<dbReference type="InterPro" id="IPR043502">
    <property type="entry name" value="DNA/RNA_pol_sf"/>
</dbReference>
<keyword evidence="1" id="KW-0645">Protease</keyword>
<dbReference type="CDD" id="cd09272">
    <property type="entry name" value="RNase_HI_RT_Ty1"/>
    <property type="match status" value="1"/>
</dbReference>
<keyword evidence="1" id="KW-0378">Hydrolase</keyword>
<dbReference type="GO" id="GO:0015074">
    <property type="term" value="P:DNA integration"/>
    <property type="evidence" value="ECO:0007669"/>
    <property type="project" value="InterPro"/>
</dbReference>
<feature type="compositionally biased region" description="Low complexity" evidence="2">
    <location>
        <begin position="250"/>
        <end position="278"/>
    </location>
</feature>
<feature type="domain" description="Integrase catalytic" evidence="3">
    <location>
        <begin position="506"/>
        <end position="670"/>
    </location>
</feature>
<sequence>MSGESVINIDDANTVITLNPASQLPTKLTGDNFPTWRAQLFTLLRGLDLLKFLDGSHPQPAADAPAARRRWYQQDQLILHSILASMAPGVSPYVSAATSSHQAWTILERMFANQSRQRVMNLKEKIGRERQGNRPVSVYLQVQRSTAAELALINAPVSDEDLILHILRGLREEYGHFSAAIRARDTPIAVEDLHDRLVDFEADLAAVRLSSSSAPTTAFSTARGRYASPGQRSSRGSPSPPYGFVDSRRSSSPRTPRVSSPSRSGQSYSSSSSGPSLLGRPQVHCQFCDKAGHTAKECFRIRGRPQVHHTAAGSSSAPGWLIDSAATNHVTPDLGSLSLYTDYNGPDEVLIGDGTGLHITHIGDSSLSTPVMPLSLRDVLCVPAIKRHLLSVAQLCKANPVSVEFFSDSFVVKDLATGAHLLRCLNKGDVYELPAPSSPVRLAMTAAAKPSSVNWHKRLGHPHLKLLSRVLRNHSLPVTSVSPSLSCESCSLHKSHKLPFSISSLSSSRPFDLLYMDVWGPSPIISHDDYSYYLVIVDHFSRYTWLYPLRRKSDVHQVFTTFKAMIENYFHTTVRRVYSDGGGEFQKLSSFFQLHGITHLLTPPHTPQHNGLAERKHRHIVETGLTLLHTAHLPLSFWTYAFRTAAYLINRLPSSSLRGATPYFTLFNEHPNYLKLRVFGCVCYPWLRPYSPHKLAPRSRRCIFLGYSLTQSEYQCFDPDSNRIFASRHVQFEEELLPGLPSPVPSTYSPPAWVDFTKPPISQFVFHSSPSPTLPVPDPTVASSASPTPAAASPSPAPRHLPRAASPVATTSQPSQPPPPAKPANRPVTRSQHGIFCPKKLFLTQLHFLDIEPSSVKQALADPRWQQAMWAEYKALLANQSWTLIPRPLHQHIVGCRWIFRIKRRPDGSIDRFKARLVAKGYTQRPGIDFHDTYSPVLKPVTIRTIFSIALTNRWPVFQYDVNNAFLQGSLQETVYMTQPPGFRDPAHPDYVCCLTRPIYGLRQAPRSWYMELSGFLEDEGFVKSKSDASLFVYHKGSVTLYFLVYVDDLLLTGNHAPSLSQFQARLSARFSLKSLGNVGYFLGIEVLPTADGLLLSQHKFVLDVLARFGMSDARPAPTPLSATAKLALVDGTPPADITLYKQAVGSLQYLLCTRPDIAFAVNKLSQFMHAPTQLHWQHVKRLFRYLLGTSTYGLRLTSAVNPTITAFADSDWAGDPTDRTSTMAYLIYYGNNLISWKSKKQRSVARSSTEAEYRALAHATSEILWIRNLLSELHQPLSSSPTLHCDNLGAVHFSANPIHHSRMKHLALDYLFVRDLVQSKELHVQHIPTSHQLADSLTKPLPITRYQLLRSKIGVVPATILRGRDKASP</sequence>
<accession>A0AAV2G2Q5</accession>
<dbReference type="PANTHER" id="PTHR47481">
    <property type="match status" value="1"/>
</dbReference>
<dbReference type="GO" id="GO:0004190">
    <property type="term" value="F:aspartic-type endopeptidase activity"/>
    <property type="evidence" value="ECO:0007669"/>
    <property type="project" value="UniProtKB-KW"/>
</dbReference>
<dbReference type="SUPFAM" id="SSF56672">
    <property type="entry name" value="DNA/RNA polymerases"/>
    <property type="match status" value="1"/>
</dbReference>
<dbReference type="Proteomes" id="UP001497516">
    <property type="component" value="Chromosome 7"/>
</dbReference>
<feature type="region of interest" description="Disordered" evidence="2">
    <location>
        <begin position="218"/>
        <end position="278"/>
    </location>
</feature>
<dbReference type="EMBL" id="OZ034820">
    <property type="protein sequence ID" value="CAL1403910.1"/>
    <property type="molecule type" value="Genomic_DNA"/>
</dbReference>
<organism evidence="4 5">
    <name type="scientific">Linum trigynum</name>
    <dbReference type="NCBI Taxonomy" id="586398"/>
    <lineage>
        <taxon>Eukaryota</taxon>
        <taxon>Viridiplantae</taxon>
        <taxon>Streptophyta</taxon>
        <taxon>Embryophyta</taxon>
        <taxon>Tracheophyta</taxon>
        <taxon>Spermatophyta</taxon>
        <taxon>Magnoliopsida</taxon>
        <taxon>eudicotyledons</taxon>
        <taxon>Gunneridae</taxon>
        <taxon>Pentapetalae</taxon>
        <taxon>rosids</taxon>
        <taxon>fabids</taxon>
        <taxon>Malpighiales</taxon>
        <taxon>Linaceae</taxon>
        <taxon>Linum</taxon>
    </lineage>
</organism>
<feature type="compositionally biased region" description="Low complexity" evidence="2">
    <location>
        <begin position="779"/>
        <end position="794"/>
    </location>
</feature>
<keyword evidence="5" id="KW-1185">Reference proteome</keyword>
<dbReference type="InterPro" id="IPR057670">
    <property type="entry name" value="SH3_retrovirus"/>
</dbReference>
<feature type="compositionally biased region" description="Low complexity" evidence="2">
    <location>
        <begin position="218"/>
        <end position="237"/>
    </location>
</feature>
<dbReference type="Pfam" id="PF22936">
    <property type="entry name" value="Pol_BBD"/>
    <property type="match status" value="1"/>
</dbReference>
<dbReference type="PROSITE" id="PS50994">
    <property type="entry name" value="INTEGRASE"/>
    <property type="match status" value="1"/>
</dbReference>
<evidence type="ECO:0000259" key="3">
    <source>
        <dbReference type="PROSITE" id="PS50994"/>
    </source>
</evidence>
<dbReference type="InterPro" id="IPR036397">
    <property type="entry name" value="RNaseH_sf"/>
</dbReference>
<dbReference type="GO" id="GO:0003676">
    <property type="term" value="F:nucleic acid binding"/>
    <property type="evidence" value="ECO:0007669"/>
    <property type="project" value="InterPro"/>
</dbReference>
<gene>
    <name evidence="4" type="ORF">LTRI10_LOCUS43808</name>
</gene>